<dbReference type="Proteomes" id="UP000640335">
    <property type="component" value="Unassembled WGS sequence"/>
</dbReference>
<reference evidence="3 4" key="1">
    <citation type="submission" date="2020-08" db="EMBL/GenBank/DDBJ databases">
        <title>A Genomic Blueprint of the Chicken Gut Microbiome.</title>
        <authorList>
            <person name="Gilroy R."/>
            <person name="Ravi A."/>
            <person name="Getino M."/>
            <person name="Pursley I."/>
            <person name="Horton D.L."/>
            <person name="Alikhan N.-F."/>
            <person name="Baker D."/>
            <person name="Gharbi K."/>
            <person name="Hall N."/>
            <person name="Watson M."/>
            <person name="Adriaenssens E.M."/>
            <person name="Foster-Nyarko E."/>
            <person name="Jarju S."/>
            <person name="Secka A."/>
            <person name="Antonio M."/>
            <person name="Oren A."/>
            <person name="Chaudhuri R."/>
            <person name="La Ragione R.M."/>
            <person name="Hildebrand F."/>
            <person name="Pallen M.J."/>
        </authorList>
    </citation>
    <scope>NUCLEOTIDE SEQUENCE [LARGE SCALE GENOMIC DNA]</scope>
    <source>
        <strain evidence="3 4">Sa3CUN1</strain>
    </source>
</reference>
<dbReference type="Pfam" id="PF21378">
    <property type="entry name" value="YceM-like_C"/>
    <property type="match status" value="1"/>
</dbReference>
<proteinExistence type="predicted"/>
<dbReference type="SUPFAM" id="SSF51735">
    <property type="entry name" value="NAD(P)-binding Rossmann-fold domains"/>
    <property type="match status" value="1"/>
</dbReference>
<dbReference type="Pfam" id="PF01408">
    <property type="entry name" value="GFO_IDH_MocA"/>
    <property type="match status" value="1"/>
</dbReference>
<evidence type="ECO:0000259" key="1">
    <source>
        <dbReference type="Pfam" id="PF01408"/>
    </source>
</evidence>
<dbReference type="InterPro" id="IPR051317">
    <property type="entry name" value="Gfo/Idh/MocA_oxidoreduct"/>
</dbReference>
<protein>
    <submittedName>
        <fullName evidence="3">Gfo/Idh/MocA family oxidoreductase</fullName>
    </submittedName>
</protein>
<dbReference type="PANTHER" id="PTHR43708:SF4">
    <property type="entry name" value="OXIDOREDUCTASE YCEM-RELATED"/>
    <property type="match status" value="1"/>
</dbReference>
<evidence type="ECO:0000259" key="2">
    <source>
        <dbReference type="Pfam" id="PF21378"/>
    </source>
</evidence>
<dbReference type="InterPro" id="IPR000683">
    <property type="entry name" value="Gfo/Idh/MocA-like_OxRdtase_N"/>
</dbReference>
<keyword evidence="4" id="KW-1185">Reference proteome</keyword>
<dbReference type="SUPFAM" id="SSF55347">
    <property type="entry name" value="Glyceraldehyde-3-phosphate dehydrogenase-like, C-terminal domain"/>
    <property type="match status" value="1"/>
</dbReference>
<accession>A0ABR8Q2Q3</accession>
<gene>
    <name evidence="3" type="ORF">H9660_06070</name>
</gene>
<feature type="domain" description="YceM-like C-terminal" evidence="2">
    <location>
        <begin position="136"/>
        <end position="234"/>
    </location>
</feature>
<dbReference type="PANTHER" id="PTHR43708">
    <property type="entry name" value="CONSERVED EXPRESSED OXIDOREDUCTASE (EUROFUNG)"/>
    <property type="match status" value="1"/>
</dbReference>
<dbReference type="EMBL" id="JACSQZ010000015">
    <property type="protein sequence ID" value="MBD7914706.1"/>
    <property type="molecule type" value="Genomic_DNA"/>
</dbReference>
<dbReference type="Gene3D" id="3.30.360.10">
    <property type="entry name" value="Dihydrodipicolinate Reductase, domain 2"/>
    <property type="match status" value="1"/>
</dbReference>
<name>A0ABR8Q2Q3_9CLOT</name>
<feature type="domain" description="Gfo/Idh/MocA-like oxidoreductase N-terminal" evidence="1">
    <location>
        <begin position="1"/>
        <end position="119"/>
    </location>
</feature>
<evidence type="ECO:0000313" key="4">
    <source>
        <dbReference type="Proteomes" id="UP000640335"/>
    </source>
</evidence>
<organism evidence="3 4">
    <name type="scientific">Clostridium gallinarum</name>
    <dbReference type="NCBI Taxonomy" id="2762246"/>
    <lineage>
        <taxon>Bacteria</taxon>
        <taxon>Bacillati</taxon>
        <taxon>Bacillota</taxon>
        <taxon>Clostridia</taxon>
        <taxon>Eubacteriales</taxon>
        <taxon>Clostridiaceae</taxon>
        <taxon>Clostridium</taxon>
    </lineage>
</organism>
<comment type="caution">
    <text evidence="3">The sequence shown here is derived from an EMBL/GenBank/DDBJ whole genome shotgun (WGS) entry which is preliminary data.</text>
</comment>
<dbReference type="Gene3D" id="3.40.50.720">
    <property type="entry name" value="NAD(P)-binding Rossmann-like Domain"/>
    <property type="match status" value="1"/>
</dbReference>
<sequence length="302" mass="34560">MRVALIGIGAIAKKAYLPILSVLDDIELLISTRNIKVLEEVSNKYKIDRAYNHLDSLLKEDIDAAIISTHADGHYDIAKKLLEKGVSVYIDKPLTYNLEKSIEIEKLAREKNTIAMVGFNRRFCPKVRELKSKGKADIIVMQKNREYPPGDIRRFIVEDFIHVVDTLRFLMDEEVKNININFSKEDNNLENVVVTFKGENTTAIGIMNRTAGITEENIEYMVKGNKYIVEDLVDSFEVNNKKGKIKTTYGGWENTLYKRGFEDIINHFLNSVKSGSKPNPSIEDSIITHRICEEIVKYIENN</sequence>
<dbReference type="RefSeq" id="WP_191749473.1">
    <property type="nucleotide sequence ID" value="NZ_JACSQZ010000015.1"/>
</dbReference>
<dbReference type="InterPro" id="IPR036291">
    <property type="entry name" value="NAD(P)-bd_dom_sf"/>
</dbReference>
<dbReference type="InterPro" id="IPR048477">
    <property type="entry name" value="YceM-like_C"/>
</dbReference>
<evidence type="ECO:0000313" key="3">
    <source>
        <dbReference type="EMBL" id="MBD7914706.1"/>
    </source>
</evidence>